<dbReference type="InterPro" id="IPR032710">
    <property type="entry name" value="NTF2-like_dom_sf"/>
</dbReference>
<dbReference type="Pfam" id="PF07858">
    <property type="entry name" value="LEH"/>
    <property type="match status" value="1"/>
</dbReference>
<evidence type="ECO:0000313" key="2">
    <source>
        <dbReference type="EMBL" id="MEJ6011095.1"/>
    </source>
</evidence>
<gene>
    <name evidence="2" type="ORF">WG900_14320</name>
</gene>
<dbReference type="InterPro" id="IPR013100">
    <property type="entry name" value="LEH"/>
</dbReference>
<dbReference type="GO" id="GO:0016787">
    <property type="term" value="F:hydrolase activity"/>
    <property type="evidence" value="ECO:0007669"/>
    <property type="project" value="UniProtKB-KW"/>
</dbReference>
<feature type="domain" description="Limonene-1,2-epoxide hydrolase" evidence="1">
    <location>
        <begin position="22"/>
        <end position="130"/>
    </location>
</feature>
<name>A0ABU8SB33_9SPHN</name>
<organism evidence="2 3">
    <name type="scientific">Novosphingobium aquae</name>
    <dbReference type="NCBI Taxonomy" id="3133435"/>
    <lineage>
        <taxon>Bacteria</taxon>
        <taxon>Pseudomonadati</taxon>
        <taxon>Pseudomonadota</taxon>
        <taxon>Alphaproteobacteria</taxon>
        <taxon>Sphingomonadales</taxon>
        <taxon>Sphingomonadaceae</taxon>
        <taxon>Novosphingobium</taxon>
    </lineage>
</organism>
<sequence>MSQANHARVIAFLDDFHVEGTPDFAKLASYFAEDGYYQPLVPATSRIVGRTAIAAALEKQYQTYYECRCEIHASAAMGPFVFTERTDHVTLHAADRKVGSRVCAVFELNDAGLIIGWREYWDTGDVMRQMGVSAEDVMAAM</sequence>
<proteinExistence type="predicted"/>
<protein>
    <submittedName>
        <fullName evidence="2">Limonene-1,2-epoxide hydrolase family protein</fullName>
    </submittedName>
</protein>
<dbReference type="Proteomes" id="UP001379235">
    <property type="component" value="Unassembled WGS sequence"/>
</dbReference>
<dbReference type="SUPFAM" id="SSF54427">
    <property type="entry name" value="NTF2-like"/>
    <property type="match status" value="1"/>
</dbReference>
<evidence type="ECO:0000259" key="1">
    <source>
        <dbReference type="Pfam" id="PF07858"/>
    </source>
</evidence>
<accession>A0ABU8SB33</accession>
<comment type="caution">
    <text evidence="2">The sequence shown here is derived from an EMBL/GenBank/DDBJ whole genome shotgun (WGS) entry which is preliminary data.</text>
</comment>
<dbReference type="Gene3D" id="3.10.450.50">
    <property type="match status" value="1"/>
</dbReference>
<reference evidence="2 3" key="1">
    <citation type="submission" date="2024-03" db="EMBL/GenBank/DDBJ databases">
        <authorList>
            <person name="Jo J.-H."/>
        </authorList>
    </citation>
    <scope>NUCLEOTIDE SEQUENCE [LARGE SCALE GENOMIC DNA]</scope>
    <source>
        <strain evidence="2 3">AS3R-12</strain>
    </source>
</reference>
<evidence type="ECO:0000313" key="3">
    <source>
        <dbReference type="Proteomes" id="UP001379235"/>
    </source>
</evidence>
<dbReference type="RefSeq" id="WP_339967970.1">
    <property type="nucleotide sequence ID" value="NZ_JBBHJY010000007.1"/>
</dbReference>
<dbReference type="EMBL" id="JBBHJY010000007">
    <property type="protein sequence ID" value="MEJ6011095.1"/>
    <property type="molecule type" value="Genomic_DNA"/>
</dbReference>
<keyword evidence="2" id="KW-0378">Hydrolase</keyword>
<keyword evidence="3" id="KW-1185">Reference proteome</keyword>